<keyword evidence="3" id="KW-1185">Reference proteome</keyword>
<reference evidence="2" key="1">
    <citation type="submission" date="2023-03" db="EMBL/GenBank/DDBJ databases">
        <title>Massive genome expansion in bonnet fungi (Mycena s.s.) driven by repeated elements and novel gene families across ecological guilds.</title>
        <authorList>
            <consortium name="Lawrence Berkeley National Laboratory"/>
            <person name="Harder C.B."/>
            <person name="Miyauchi S."/>
            <person name="Viragh M."/>
            <person name="Kuo A."/>
            <person name="Thoen E."/>
            <person name="Andreopoulos B."/>
            <person name="Lu D."/>
            <person name="Skrede I."/>
            <person name="Drula E."/>
            <person name="Henrissat B."/>
            <person name="Morin E."/>
            <person name="Kohler A."/>
            <person name="Barry K."/>
            <person name="LaButti K."/>
            <person name="Morin E."/>
            <person name="Salamov A."/>
            <person name="Lipzen A."/>
            <person name="Mereny Z."/>
            <person name="Hegedus B."/>
            <person name="Baldrian P."/>
            <person name="Stursova M."/>
            <person name="Weitz H."/>
            <person name="Taylor A."/>
            <person name="Grigoriev I.V."/>
            <person name="Nagy L.G."/>
            <person name="Martin F."/>
            <person name="Kauserud H."/>
        </authorList>
    </citation>
    <scope>NUCLEOTIDE SEQUENCE</scope>
    <source>
        <strain evidence="2">CBHHK188m</strain>
    </source>
</reference>
<sequence length="157" mass="17575">MPTGAAFERPSTISGALANRTHRRDKHHAPTTSRQASRHLHVQIRSSPSTRNTTGRKKEGQPPRTRPRGCASSNRAYPVFSFFFVNVFLLSLQIQIHLPTRHPVGATLPGLEPVSEYLSSHLYILARILPALSYSILFSQAQVPIEPFSPRSFLFFS</sequence>
<evidence type="ECO:0000256" key="1">
    <source>
        <dbReference type="SAM" id="MobiDB-lite"/>
    </source>
</evidence>
<feature type="region of interest" description="Disordered" evidence="1">
    <location>
        <begin position="1"/>
        <end position="71"/>
    </location>
</feature>
<proteinExistence type="predicted"/>
<name>A0AAD7P2Q4_9AGAR</name>
<accession>A0AAD7P2Q4</accession>
<protein>
    <submittedName>
        <fullName evidence="2">Uncharacterized protein</fullName>
    </submittedName>
</protein>
<gene>
    <name evidence="2" type="ORF">DFH07DRAFT_787227</name>
</gene>
<evidence type="ECO:0000313" key="3">
    <source>
        <dbReference type="Proteomes" id="UP001215280"/>
    </source>
</evidence>
<dbReference type="AlphaFoldDB" id="A0AAD7P2Q4"/>
<dbReference type="Proteomes" id="UP001215280">
    <property type="component" value="Unassembled WGS sequence"/>
</dbReference>
<feature type="compositionally biased region" description="Polar residues" evidence="1">
    <location>
        <begin position="44"/>
        <end position="53"/>
    </location>
</feature>
<comment type="caution">
    <text evidence="2">The sequence shown here is derived from an EMBL/GenBank/DDBJ whole genome shotgun (WGS) entry which is preliminary data.</text>
</comment>
<organism evidence="2 3">
    <name type="scientific">Mycena maculata</name>
    <dbReference type="NCBI Taxonomy" id="230809"/>
    <lineage>
        <taxon>Eukaryota</taxon>
        <taxon>Fungi</taxon>
        <taxon>Dikarya</taxon>
        <taxon>Basidiomycota</taxon>
        <taxon>Agaricomycotina</taxon>
        <taxon>Agaricomycetes</taxon>
        <taxon>Agaricomycetidae</taxon>
        <taxon>Agaricales</taxon>
        <taxon>Marasmiineae</taxon>
        <taxon>Mycenaceae</taxon>
        <taxon>Mycena</taxon>
    </lineage>
</organism>
<dbReference type="EMBL" id="JARJLG010000001">
    <property type="protein sequence ID" value="KAJ7785253.1"/>
    <property type="molecule type" value="Genomic_DNA"/>
</dbReference>
<feature type="compositionally biased region" description="Basic residues" evidence="1">
    <location>
        <begin position="20"/>
        <end position="29"/>
    </location>
</feature>
<evidence type="ECO:0000313" key="2">
    <source>
        <dbReference type="EMBL" id="KAJ7785253.1"/>
    </source>
</evidence>